<feature type="compositionally biased region" description="Basic and acidic residues" evidence="1">
    <location>
        <begin position="533"/>
        <end position="545"/>
    </location>
</feature>
<comment type="caution">
    <text evidence="2">The sequence shown here is derived from an EMBL/GenBank/DDBJ whole genome shotgun (WGS) entry which is preliminary data.</text>
</comment>
<dbReference type="AlphaFoldDB" id="A0AAV6W5E2"/>
<keyword evidence="3" id="KW-1185">Reference proteome</keyword>
<evidence type="ECO:0000256" key="1">
    <source>
        <dbReference type="SAM" id="MobiDB-lite"/>
    </source>
</evidence>
<dbReference type="PANTHER" id="PTHR14195">
    <property type="entry name" value="G PATCH DOMAIN CONTAINING PROTEIN 2"/>
    <property type="match status" value="1"/>
</dbReference>
<dbReference type="EMBL" id="JAFNEN010000001">
    <property type="protein sequence ID" value="KAG8202113.1"/>
    <property type="molecule type" value="Genomic_DNA"/>
</dbReference>
<dbReference type="Proteomes" id="UP000827092">
    <property type="component" value="Unassembled WGS sequence"/>
</dbReference>
<feature type="region of interest" description="Disordered" evidence="1">
    <location>
        <begin position="516"/>
        <end position="545"/>
    </location>
</feature>
<evidence type="ECO:0000313" key="2">
    <source>
        <dbReference type="EMBL" id="KAG8202113.1"/>
    </source>
</evidence>
<reference evidence="2 3" key="1">
    <citation type="journal article" date="2022" name="Nat. Ecol. Evol.">
        <title>A masculinizing supergene underlies an exaggerated male reproductive morph in a spider.</title>
        <authorList>
            <person name="Hendrickx F."/>
            <person name="De Corte Z."/>
            <person name="Sonet G."/>
            <person name="Van Belleghem S.M."/>
            <person name="Kostlbacher S."/>
            <person name="Vangestel C."/>
        </authorList>
    </citation>
    <scope>NUCLEOTIDE SEQUENCE [LARGE SCALE GENOMIC DNA]</scope>
    <source>
        <strain evidence="2">W744_W776</strain>
    </source>
</reference>
<accession>A0AAV6W5E2</accession>
<feature type="region of interest" description="Disordered" evidence="1">
    <location>
        <begin position="65"/>
        <end position="99"/>
    </location>
</feature>
<gene>
    <name evidence="2" type="ORF">JTE90_010474</name>
</gene>
<name>A0AAV6W5E2_9ARAC</name>
<sequence length="545" mass="61139">MEHMVKLILTLAYGYLTFHMDRFIINGIKQLYVLKPYHSNSMDELARDLTTALDEPTDRRIDGKVRRSKSWKCRSRSKGSLLGSSLPKSSTKSEDSESSIDNWVQRQMDFSTNGSYQHTDSDDLMSKAHKHGFHLNKWRQCTPNMAESDSVNENLLPSREHRRKRKFKRMAIDPPSAAEQNFAALPGIASFTPKNKRPRSLKAHKISKILAKSPKFSKRLAVSQLSAEMENICKDFKNAATSSGKRKRCAHERSTECSGCDCKEFIANKGNSPGCGLASTCRHMKYVNSKAHEISSSGLSSSDSDYEVQNEESREADDEQSDFFQESGPTCGIPSTSPWWEESPFEPNEKQMLDPNFPNFFQLSESAKSIYSTQMDKFKNERQIRSGRRRLEKELSSISSNPNELLPYMPSRNEKVCHSLIADSCFTKTPSPNEKKKWKGMPNSPGFRFGYGESTGCISESNPGLQSVKKLGFKTSAASQPFGNSALAITNAEKQGFNFSKGKAGNVVQSQFISINPFQSSSPPSPSPKTVLIKKDSPSEREKKF</sequence>
<organism evidence="2 3">
    <name type="scientific">Oedothorax gibbosus</name>
    <dbReference type="NCBI Taxonomy" id="931172"/>
    <lineage>
        <taxon>Eukaryota</taxon>
        <taxon>Metazoa</taxon>
        <taxon>Ecdysozoa</taxon>
        <taxon>Arthropoda</taxon>
        <taxon>Chelicerata</taxon>
        <taxon>Arachnida</taxon>
        <taxon>Araneae</taxon>
        <taxon>Araneomorphae</taxon>
        <taxon>Entelegynae</taxon>
        <taxon>Araneoidea</taxon>
        <taxon>Linyphiidae</taxon>
        <taxon>Erigoninae</taxon>
        <taxon>Oedothorax</taxon>
    </lineage>
</organism>
<feature type="compositionally biased region" description="Low complexity" evidence="1">
    <location>
        <begin position="78"/>
        <end position="90"/>
    </location>
</feature>
<evidence type="ECO:0000313" key="3">
    <source>
        <dbReference type="Proteomes" id="UP000827092"/>
    </source>
</evidence>
<dbReference type="InterPro" id="IPR051189">
    <property type="entry name" value="Splicing_assoc_domain"/>
</dbReference>
<feature type="compositionally biased region" description="Acidic residues" evidence="1">
    <location>
        <begin position="304"/>
        <end position="321"/>
    </location>
</feature>
<protein>
    <submittedName>
        <fullName evidence="2">Uncharacterized protein</fullName>
    </submittedName>
</protein>
<feature type="compositionally biased region" description="Polar residues" evidence="1">
    <location>
        <begin position="322"/>
        <end position="338"/>
    </location>
</feature>
<feature type="region of interest" description="Disordered" evidence="1">
    <location>
        <begin position="293"/>
        <end position="354"/>
    </location>
</feature>
<proteinExistence type="predicted"/>
<feature type="compositionally biased region" description="Basic residues" evidence="1">
    <location>
        <begin position="66"/>
        <end position="77"/>
    </location>
</feature>